<keyword evidence="3" id="KW-1185">Reference proteome</keyword>
<gene>
    <name evidence="2" type="ORF">TanjilG_27596</name>
</gene>
<evidence type="ECO:0000256" key="1">
    <source>
        <dbReference type="SAM" id="MobiDB-lite"/>
    </source>
</evidence>
<dbReference type="Proteomes" id="UP000188354">
    <property type="component" value="Chromosome LG12"/>
</dbReference>
<feature type="region of interest" description="Disordered" evidence="1">
    <location>
        <begin position="72"/>
        <end position="104"/>
    </location>
</feature>
<dbReference type="Gramene" id="OIW00345">
    <property type="protein sequence ID" value="OIW00345"/>
    <property type="gene ID" value="TanjilG_27596"/>
</dbReference>
<organism evidence="2 3">
    <name type="scientific">Lupinus angustifolius</name>
    <name type="common">Narrow-leaved blue lupine</name>
    <dbReference type="NCBI Taxonomy" id="3871"/>
    <lineage>
        <taxon>Eukaryota</taxon>
        <taxon>Viridiplantae</taxon>
        <taxon>Streptophyta</taxon>
        <taxon>Embryophyta</taxon>
        <taxon>Tracheophyta</taxon>
        <taxon>Spermatophyta</taxon>
        <taxon>Magnoliopsida</taxon>
        <taxon>eudicotyledons</taxon>
        <taxon>Gunneridae</taxon>
        <taxon>Pentapetalae</taxon>
        <taxon>rosids</taxon>
        <taxon>fabids</taxon>
        <taxon>Fabales</taxon>
        <taxon>Fabaceae</taxon>
        <taxon>Papilionoideae</taxon>
        <taxon>50 kb inversion clade</taxon>
        <taxon>genistoids sensu lato</taxon>
        <taxon>core genistoids</taxon>
        <taxon>Genisteae</taxon>
        <taxon>Lupinus</taxon>
    </lineage>
</organism>
<name>A0A4P1R383_LUPAN</name>
<evidence type="ECO:0000313" key="3">
    <source>
        <dbReference type="Proteomes" id="UP000188354"/>
    </source>
</evidence>
<evidence type="ECO:0000313" key="2">
    <source>
        <dbReference type="EMBL" id="OIW00345.1"/>
    </source>
</evidence>
<proteinExistence type="predicted"/>
<reference evidence="2 3" key="1">
    <citation type="journal article" date="2017" name="Plant Biotechnol. J.">
        <title>A comprehensive draft genome sequence for lupin (Lupinus angustifolius), an emerging health food: insights into plant-microbe interactions and legume evolution.</title>
        <authorList>
            <person name="Hane J.K."/>
            <person name="Ming Y."/>
            <person name="Kamphuis L.G."/>
            <person name="Nelson M.N."/>
            <person name="Garg G."/>
            <person name="Atkins C.A."/>
            <person name="Bayer P.E."/>
            <person name="Bravo A."/>
            <person name="Bringans S."/>
            <person name="Cannon S."/>
            <person name="Edwards D."/>
            <person name="Foley R."/>
            <person name="Gao L.L."/>
            <person name="Harrison M.J."/>
            <person name="Huang W."/>
            <person name="Hurgobin B."/>
            <person name="Li S."/>
            <person name="Liu C.W."/>
            <person name="McGrath A."/>
            <person name="Morahan G."/>
            <person name="Murray J."/>
            <person name="Weller J."/>
            <person name="Jian J."/>
            <person name="Singh K.B."/>
        </authorList>
    </citation>
    <scope>NUCLEOTIDE SEQUENCE [LARGE SCALE GENOMIC DNA]</scope>
    <source>
        <strain evidence="3">cv. Tanjil</strain>
        <tissue evidence="2">Whole plant</tissue>
    </source>
</reference>
<sequence>MMMARTTLDFSSTFQRHDPTAIIIPSPFSFTLLHKHHHYPFNAPTTSYYSFITNIIIHQLFSHNHLHLHHKNHFSHRTQAQEEDEDNKDKEGKDAGFLVLMRKP</sequence>
<dbReference type="EMBL" id="CM007372">
    <property type="protein sequence ID" value="OIW00345.1"/>
    <property type="molecule type" value="Genomic_DNA"/>
</dbReference>
<dbReference type="AlphaFoldDB" id="A0A4P1R383"/>
<protein>
    <submittedName>
        <fullName evidence="2">Uncharacterized protein</fullName>
    </submittedName>
</protein>
<accession>A0A4P1R383</accession>